<organism evidence="1 2">
    <name type="scientific">Stentor coeruleus</name>
    <dbReference type="NCBI Taxonomy" id="5963"/>
    <lineage>
        <taxon>Eukaryota</taxon>
        <taxon>Sar</taxon>
        <taxon>Alveolata</taxon>
        <taxon>Ciliophora</taxon>
        <taxon>Postciliodesmatophora</taxon>
        <taxon>Heterotrichea</taxon>
        <taxon>Heterotrichida</taxon>
        <taxon>Stentoridae</taxon>
        <taxon>Stentor</taxon>
    </lineage>
</organism>
<evidence type="ECO:0000313" key="1">
    <source>
        <dbReference type="EMBL" id="OMJ87721.1"/>
    </source>
</evidence>
<evidence type="ECO:0000313" key="2">
    <source>
        <dbReference type="Proteomes" id="UP000187209"/>
    </source>
</evidence>
<dbReference type="EMBL" id="MPUH01000169">
    <property type="protein sequence ID" value="OMJ87721.1"/>
    <property type="molecule type" value="Genomic_DNA"/>
</dbReference>
<sequence>MLTITERGKSCSSSLDTSIRSINQEAGSLKYSEVNYIDSIKASEYKSFFELPIISRALSEANSMKTIKKKSACISCILF</sequence>
<dbReference type="AlphaFoldDB" id="A0A1R2CFC7"/>
<keyword evidence="2" id="KW-1185">Reference proteome</keyword>
<accession>A0A1R2CFC7</accession>
<comment type="caution">
    <text evidence="1">The sequence shown here is derived from an EMBL/GenBank/DDBJ whole genome shotgun (WGS) entry which is preliminary data.</text>
</comment>
<proteinExistence type="predicted"/>
<gene>
    <name evidence="1" type="ORF">SteCoe_10463</name>
</gene>
<name>A0A1R2CFC7_9CILI</name>
<protein>
    <submittedName>
        <fullName evidence="1">Uncharacterized protein</fullName>
    </submittedName>
</protein>
<dbReference type="Proteomes" id="UP000187209">
    <property type="component" value="Unassembled WGS sequence"/>
</dbReference>
<reference evidence="1 2" key="1">
    <citation type="submission" date="2016-11" db="EMBL/GenBank/DDBJ databases">
        <title>The macronuclear genome of Stentor coeruleus: a giant cell with tiny introns.</title>
        <authorList>
            <person name="Slabodnick M."/>
            <person name="Ruby J.G."/>
            <person name="Reiff S.B."/>
            <person name="Swart E.C."/>
            <person name="Gosai S."/>
            <person name="Prabakaran S."/>
            <person name="Witkowska E."/>
            <person name="Larue G.E."/>
            <person name="Fisher S."/>
            <person name="Freeman R.M."/>
            <person name="Gunawardena J."/>
            <person name="Chu W."/>
            <person name="Stover N.A."/>
            <person name="Gregory B.D."/>
            <person name="Nowacki M."/>
            <person name="Derisi J."/>
            <person name="Roy S.W."/>
            <person name="Marshall W.F."/>
            <person name="Sood P."/>
        </authorList>
    </citation>
    <scope>NUCLEOTIDE SEQUENCE [LARGE SCALE GENOMIC DNA]</scope>
    <source>
        <strain evidence="1">WM001</strain>
    </source>
</reference>